<gene>
    <name evidence="2" type="ORF">Mth01_27660</name>
</gene>
<dbReference type="Pfam" id="PF00535">
    <property type="entry name" value="Glycos_transf_2"/>
    <property type="match status" value="1"/>
</dbReference>
<dbReference type="SUPFAM" id="SSF53448">
    <property type="entry name" value="Nucleotide-diphospho-sugar transferases"/>
    <property type="match status" value="1"/>
</dbReference>
<evidence type="ECO:0000313" key="2">
    <source>
        <dbReference type="EMBL" id="GIH70513.1"/>
    </source>
</evidence>
<sequence length="401" mass="43450">MATDICSPVGFTRSPAEGTAELSWNAGQWIADGFLERAPKGPEGVERSAGRSPGHRVTREEIDALRPLRGLRVGWPATPTRQAEEALAAVTDLAAAGVPLTSGPPPPWVRRADPVLADLVANWTPEPDEGTPDSVGDLRREEHSVRLRRHALRASGVGRTAPAVTVVMATRRPHLLDAALRQIARQRGADLEVIVASHGFSAALAERAVAGFPWPVIVLESDRATPFGEVLNLAASHATTDTILKWDDDDWYGPEHIADLLLAKAYSGADVVGTAQEFFYLEPLDVTVRRTDYGSERWTDHVAGGTIMIGSELFREVGGFGPYPRGEDAHLLRAVVARGGRIYRTHGLGYVLRRSLSGENTWQRPLAHFLRVSGKQWRGFRPSVILEDGQVAGDGESVEAG</sequence>
<dbReference type="EMBL" id="BOOG01000023">
    <property type="protein sequence ID" value="GIH70513.1"/>
    <property type="molecule type" value="Genomic_DNA"/>
</dbReference>
<evidence type="ECO:0000259" key="1">
    <source>
        <dbReference type="Pfam" id="PF00535"/>
    </source>
</evidence>
<accession>A0A8J3RDJ2</accession>
<organism evidence="2 3">
    <name type="scientific">Sphaerimonospora thailandensis</name>
    <dbReference type="NCBI Taxonomy" id="795644"/>
    <lineage>
        <taxon>Bacteria</taxon>
        <taxon>Bacillati</taxon>
        <taxon>Actinomycetota</taxon>
        <taxon>Actinomycetes</taxon>
        <taxon>Streptosporangiales</taxon>
        <taxon>Streptosporangiaceae</taxon>
        <taxon>Sphaerimonospora</taxon>
    </lineage>
</organism>
<dbReference type="InterPro" id="IPR001173">
    <property type="entry name" value="Glyco_trans_2-like"/>
</dbReference>
<dbReference type="Gene3D" id="3.90.550.10">
    <property type="entry name" value="Spore Coat Polysaccharide Biosynthesis Protein SpsA, Chain A"/>
    <property type="match status" value="1"/>
</dbReference>
<keyword evidence="3" id="KW-1185">Reference proteome</keyword>
<protein>
    <recommendedName>
        <fullName evidence="1">Glycosyltransferase 2-like domain-containing protein</fullName>
    </recommendedName>
</protein>
<evidence type="ECO:0000313" key="3">
    <source>
        <dbReference type="Proteomes" id="UP000610966"/>
    </source>
</evidence>
<comment type="caution">
    <text evidence="2">The sequence shown here is derived from an EMBL/GenBank/DDBJ whole genome shotgun (WGS) entry which is preliminary data.</text>
</comment>
<proteinExistence type="predicted"/>
<dbReference type="CDD" id="cd00761">
    <property type="entry name" value="Glyco_tranf_GTA_type"/>
    <property type="match status" value="1"/>
</dbReference>
<dbReference type="RefSeq" id="WP_239089640.1">
    <property type="nucleotide sequence ID" value="NZ_BOOG01000023.1"/>
</dbReference>
<name>A0A8J3RDJ2_9ACTN</name>
<dbReference type="Proteomes" id="UP000610966">
    <property type="component" value="Unassembled WGS sequence"/>
</dbReference>
<dbReference type="AlphaFoldDB" id="A0A8J3RDJ2"/>
<feature type="domain" description="Glycosyltransferase 2-like" evidence="1">
    <location>
        <begin position="167"/>
        <end position="282"/>
    </location>
</feature>
<dbReference type="InterPro" id="IPR029044">
    <property type="entry name" value="Nucleotide-diphossugar_trans"/>
</dbReference>
<reference evidence="2" key="1">
    <citation type="submission" date="2021-01" db="EMBL/GenBank/DDBJ databases">
        <title>Whole genome shotgun sequence of Sphaerimonospora thailandensis NBRC 107569.</title>
        <authorList>
            <person name="Komaki H."/>
            <person name="Tamura T."/>
        </authorList>
    </citation>
    <scope>NUCLEOTIDE SEQUENCE</scope>
    <source>
        <strain evidence="2">NBRC 107569</strain>
    </source>
</reference>